<evidence type="ECO:0000256" key="1">
    <source>
        <dbReference type="SAM" id="SignalP"/>
    </source>
</evidence>
<accession>A0A5K7XGA3</accession>
<protein>
    <recommendedName>
        <fullName evidence="4">PEP-CTERM protein-sorting domain-containing protein</fullName>
    </recommendedName>
</protein>
<organism evidence="2 3">
    <name type="scientific">Lacipirellula parvula</name>
    <dbReference type="NCBI Taxonomy" id="2650471"/>
    <lineage>
        <taxon>Bacteria</taxon>
        <taxon>Pseudomonadati</taxon>
        <taxon>Planctomycetota</taxon>
        <taxon>Planctomycetia</taxon>
        <taxon>Pirellulales</taxon>
        <taxon>Lacipirellulaceae</taxon>
        <taxon>Lacipirellula</taxon>
    </lineage>
</organism>
<keyword evidence="1" id="KW-0732">Signal</keyword>
<proteinExistence type="predicted"/>
<feature type="chain" id="PRO_5024808499" description="PEP-CTERM protein-sorting domain-containing protein" evidence="1">
    <location>
        <begin position="35"/>
        <end position="416"/>
    </location>
</feature>
<dbReference type="EMBL" id="AP021861">
    <property type="protein sequence ID" value="BBO33931.1"/>
    <property type="molecule type" value="Genomic_DNA"/>
</dbReference>
<dbReference type="Proteomes" id="UP000326837">
    <property type="component" value="Chromosome"/>
</dbReference>
<evidence type="ECO:0008006" key="4">
    <source>
        <dbReference type="Google" id="ProtNLM"/>
    </source>
</evidence>
<dbReference type="RefSeq" id="WP_152099603.1">
    <property type="nucleotide sequence ID" value="NZ_AP021861.1"/>
</dbReference>
<reference evidence="3" key="1">
    <citation type="submission" date="2019-10" db="EMBL/GenBank/DDBJ databases">
        <title>Lacipirellula parvula gen. nov., sp. nov., representing a lineage of planctomycetes widespread in freshwater anoxic habitats, and description of the family Lacipirellulaceae.</title>
        <authorList>
            <person name="Dedysh S.N."/>
            <person name="Kulichevskaya I.S."/>
            <person name="Beletsky A.V."/>
            <person name="Rakitin A.L."/>
            <person name="Mardanov A.V."/>
            <person name="Ivanova A.A."/>
            <person name="Saltykova V.X."/>
            <person name="Rijpstra W.I.C."/>
            <person name="Sinninghe Damste J.S."/>
            <person name="Ravin N.V."/>
        </authorList>
    </citation>
    <scope>NUCLEOTIDE SEQUENCE [LARGE SCALE GENOMIC DNA]</scope>
    <source>
        <strain evidence="3">PX69</strain>
    </source>
</reference>
<gene>
    <name evidence="2" type="ORF">PLANPX_3543</name>
</gene>
<name>A0A5K7XGA3_9BACT</name>
<dbReference type="InterPro" id="IPR018247">
    <property type="entry name" value="EF_Hand_1_Ca_BS"/>
</dbReference>
<evidence type="ECO:0000313" key="2">
    <source>
        <dbReference type="EMBL" id="BBO33931.1"/>
    </source>
</evidence>
<keyword evidence="3" id="KW-1185">Reference proteome</keyword>
<sequence length="416" mass="43588">MSSLKQQFVKFIGRCGAVGLLAAGVASTPAWCHAQSLTYATTDPDIEMWFYPVSTANGSGSVRDRGSSFATYSYVDDDGNLQFYGGDGYDSSRRGSVLLATNTTSTIPKVAASRYQIDSLRLTVTLMGNIGEIAYDGTADDYFQITGGTDDPGKPIELWGVGFGGAYTTFGFAGETGPEYFNSGDRRWPIAAGSFSGPYQVYSIDGAGNDVENAIFGGYSATAPGNETEQFSPTPFAVGKAYDSQGVELAPGTMLGAGTQLTFDVNLNAPGVMSYLQNSLAAGHLGFFLSSLHEPLAHTGEVAYPDYFLDNNPNGPNPNGNAPTFELAVTILDEAPSADFNGDGVVDGGDFLAWQRGYGSEYDDADLVAWKSAIAAGANGLANVAAVPEPHAAAIATVGTLGLAAFRRRRPSAVRN</sequence>
<feature type="signal peptide" evidence="1">
    <location>
        <begin position="1"/>
        <end position="34"/>
    </location>
</feature>
<dbReference type="PROSITE" id="PS00018">
    <property type="entry name" value="EF_HAND_1"/>
    <property type="match status" value="1"/>
</dbReference>
<dbReference type="KEGG" id="lpav:PLANPX_3543"/>
<evidence type="ECO:0000313" key="3">
    <source>
        <dbReference type="Proteomes" id="UP000326837"/>
    </source>
</evidence>
<dbReference type="AlphaFoldDB" id="A0A5K7XGA3"/>